<evidence type="ECO:0000256" key="3">
    <source>
        <dbReference type="ARBA" id="ARBA00022703"/>
    </source>
</evidence>
<dbReference type="AlphaFoldDB" id="A0ABD2JQE1"/>
<evidence type="ECO:0000256" key="5">
    <source>
        <dbReference type="RuleBase" id="RU003971"/>
    </source>
</evidence>
<evidence type="ECO:0000256" key="4">
    <source>
        <dbReference type="ARBA" id="ARBA00022801"/>
    </source>
</evidence>
<dbReference type="PROSITE" id="PS50208">
    <property type="entry name" value="CASPASE_P20"/>
    <property type="match status" value="3"/>
</dbReference>
<keyword evidence="2" id="KW-0645">Protease</keyword>
<dbReference type="Pfam" id="PF00656">
    <property type="entry name" value="Peptidase_C14"/>
    <property type="match status" value="1"/>
</dbReference>
<evidence type="ECO:0000256" key="1">
    <source>
        <dbReference type="ARBA" id="ARBA00010134"/>
    </source>
</evidence>
<dbReference type="InterPro" id="IPR016129">
    <property type="entry name" value="Caspase_his_AS"/>
</dbReference>
<feature type="domain" description="Caspase family p20" evidence="7">
    <location>
        <begin position="46"/>
        <end position="65"/>
    </location>
</feature>
<dbReference type="GO" id="GO:0006508">
    <property type="term" value="P:proteolysis"/>
    <property type="evidence" value="ECO:0007669"/>
    <property type="project" value="UniProtKB-KW"/>
</dbReference>
<dbReference type="PROSITE" id="PS50207">
    <property type="entry name" value="CASPASE_P10"/>
    <property type="match status" value="1"/>
</dbReference>
<keyword evidence="3" id="KW-0053">Apoptosis</keyword>
<dbReference type="SUPFAM" id="SSF52129">
    <property type="entry name" value="Caspase-like"/>
    <property type="match status" value="2"/>
</dbReference>
<dbReference type="InterPro" id="IPR001309">
    <property type="entry name" value="Pept_C14_p20"/>
</dbReference>
<protein>
    <submittedName>
        <fullName evidence="8">Uncharacterized protein</fullName>
    </submittedName>
</protein>
<dbReference type="SMART" id="SM00115">
    <property type="entry name" value="CASc"/>
    <property type="match status" value="1"/>
</dbReference>
<proteinExistence type="inferred from homology"/>
<gene>
    <name evidence="8" type="ORF">niasHS_007979</name>
</gene>
<dbReference type="InterPro" id="IPR002398">
    <property type="entry name" value="Pept_C14"/>
</dbReference>
<dbReference type="InterPro" id="IPR002138">
    <property type="entry name" value="Pept_C14_p10"/>
</dbReference>
<feature type="domain" description="Caspase family p20" evidence="7">
    <location>
        <begin position="1"/>
        <end position="45"/>
    </location>
</feature>
<sequence length="214" mass="23383">MANHDETAEGMVTVIQRFAVFDGHNNAHSAIIVVLSHGALDNIYGCPKLIGRPKLFFFNTCGGPNEEYGAYTGSRTLAKPATGQSSDSADSTVGQHTSISSDFLVARSSWPNFVSWRDERIGSWFIQALVTVFALKGSEEHVLELMTRGMVTVIQRFAGFDGHNNAHSAIVVILSHGDLDNIYGTDDQAVTSITKSIDFESLRRARTQSFSRPT</sequence>
<dbReference type="EMBL" id="JBICCN010000118">
    <property type="protein sequence ID" value="KAL3092770.1"/>
    <property type="molecule type" value="Genomic_DNA"/>
</dbReference>
<name>A0ABD2JQE1_HETSC</name>
<evidence type="ECO:0000259" key="7">
    <source>
        <dbReference type="PROSITE" id="PS50208"/>
    </source>
</evidence>
<dbReference type="PROSITE" id="PS01121">
    <property type="entry name" value="CASPASE_HIS"/>
    <property type="match status" value="2"/>
</dbReference>
<accession>A0ABD2JQE1</accession>
<dbReference type="InterPro" id="IPR011600">
    <property type="entry name" value="Pept_C14_caspase"/>
</dbReference>
<dbReference type="GO" id="GO:0006915">
    <property type="term" value="P:apoptotic process"/>
    <property type="evidence" value="ECO:0007669"/>
    <property type="project" value="UniProtKB-KW"/>
</dbReference>
<dbReference type="Gene3D" id="3.40.50.1460">
    <property type="match status" value="2"/>
</dbReference>
<comment type="caution">
    <text evidence="8">The sequence shown here is derived from an EMBL/GenBank/DDBJ whole genome shotgun (WGS) entry which is preliminary data.</text>
</comment>
<feature type="domain" description="Caspase family p20" evidence="7">
    <location>
        <begin position="144"/>
        <end position="202"/>
    </location>
</feature>
<dbReference type="PANTHER" id="PTHR47901">
    <property type="entry name" value="CASPASE RECRUITMENT DOMAIN-CONTAINING PROTEIN 18"/>
    <property type="match status" value="1"/>
</dbReference>
<dbReference type="GO" id="GO:0008233">
    <property type="term" value="F:peptidase activity"/>
    <property type="evidence" value="ECO:0007669"/>
    <property type="project" value="UniProtKB-KW"/>
</dbReference>
<evidence type="ECO:0000259" key="6">
    <source>
        <dbReference type="PROSITE" id="PS50207"/>
    </source>
</evidence>
<evidence type="ECO:0000313" key="8">
    <source>
        <dbReference type="EMBL" id="KAL3092770.1"/>
    </source>
</evidence>
<dbReference type="PANTHER" id="PTHR47901:SF8">
    <property type="entry name" value="CASPASE-3"/>
    <property type="match status" value="1"/>
</dbReference>
<dbReference type="Proteomes" id="UP001620645">
    <property type="component" value="Unassembled WGS sequence"/>
</dbReference>
<keyword evidence="9" id="KW-1185">Reference proteome</keyword>
<reference evidence="8 9" key="1">
    <citation type="submission" date="2024-10" db="EMBL/GenBank/DDBJ databases">
        <authorList>
            <person name="Kim D."/>
        </authorList>
    </citation>
    <scope>NUCLEOTIDE SEQUENCE [LARGE SCALE GENOMIC DNA]</scope>
    <source>
        <strain evidence="8">Taebaek</strain>
    </source>
</reference>
<dbReference type="InterPro" id="IPR015917">
    <property type="entry name" value="Pept_C14A"/>
</dbReference>
<evidence type="ECO:0000313" key="9">
    <source>
        <dbReference type="Proteomes" id="UP001620645"/>
    </source>
</evidence>
<dbReference type="InterPro" id="IPR029030">
    <property type="entry name" value="Caspase-like_dom_sf"/>
</dbReference>
<feature type="domain" description="Caspase family p10" evidence="6">
    <location>
        <begin position="99"/>
        <end position="148"/>
    </location>
</feature>
<organism evidence="8 9">
    <name type="scientific">Heterodera schachtii</name>
    <name type="common">Sugarbeet cyst nematode worm</name>
    <name type="synonym">Tylenchus schachtii</name>
    <dbReference type="NCBI Taxonomy" id="97005"/>
    <lineage>
        <taxon>Eukaryota</taxon>
        <taxon>Metazoa</taxon>
        <taxon>Ecdysozoa</taxon>
        <taxon>Nematoda</taxon>
        <taxon>Chromadorea</taxon>
        <taxon>Rhabditida</taxon>
        <taxon>Tylenchina</taxon>
        <taxon>Tylenchomorpha</taxon>
        <taxon>Tylenchoidea</taxon>
        <taxon>Heteroderidae</taxon>
        <taxon>Heteroderinae</taxon>
        <taxon>Heterodera</taxon>
    </lineage>
</organism>
<evidence type="ECO:0000256" key="2">
    <source>
        <dbReference type="ARBA" id="ARBA00022670"/>
    </source>
</evidence>
<comment type="similarity">
    <text evidence="1 5">Belongs to the peptidase C14A family.</text>
</comment>
<keyword evidence="4" id="KW-0378">Hydrolase</keyword>